<accession>A0ABY0SRB3</accession>
<keyword evidence="3" id="KW-1185">Reference proteome</keyword>
<evidence type="ECO:0008006" key="4">
    <source>
        <dbReference type="Google" id="ProtNLM"/>
    </source>
</evidence>
<organism evidence="2 3">
    <name type="scientific">Pseudomonas extremorientalis</name>
    <dbReference type="NCBI Taxonomy" id="169669"/>
    <lineage>
        <taxon>Bacteria</taxon>
        <taxon>Pseudomonadati</taxon>
        <taxon>Pseudomonadota</taxon>
        <taxon>Gammaproteobacteria</taxon>
        <taxon>Pseudomonadales</taxon>
        <taxon>Pseudomonadaceae</taxon>
        <taxon>Pseudomonas</taxon>
    </lineage>
</organism>
<reference evidence="2 3" key="1">
    <citation type="submission" date="2016-10" db="EMBL/GenBank/DDBJ databases">
        <authorList>
            <person name="Varghese N."/>
            <person name="Submissions S."/>
        </authorList>
    </citation>
    <scope>NUCLEOTIDE SEQUENCE [LARGE SCALE GENOMIC DNA]</scope>
    <source>
        <strain evidence="2 3">BS2774</strain>
    </source>
</reference>
<feature type="transmembrane region" description="Helical" evidence="1">
    <location>
        <begin position="65"/>
        <end position="87"/>
    </location>
</feature>
<keyword evidence="1" id="KW-1133">Transmembrane helix</keyword>
<keyword evidence="1" id="KW-0472">Membrane</keyword>
<proteinExistence type="predicted"/>
<evidence type="ECO:0000313" key="3">
    <source>
        <dbReference type="Proteomes" id="UP000182654"/>
    </source>
</evidence>
<dbReference type="EMBL" id="LT629708">
    <property type="protein sequence ID" value="SDP52509.1"/>
    <property type="molecule type" value="Genomic_DNA"/>
</dbReference>
<sequence>MDASNTPERPTVLASIGRRMVARGIDCAIAVLIFFIVKFSAARAVKQLENAFQLRKMPPLFKTRYFSGTNSYMRVFAVFLAACLMAGCASKPDYYISPAPVTIPKTATYWLDTFDVEVVGKNERFLPDDKVRQQLGVDLVDRLLKAKRYAASKDKADYLLDVNVIYTRRIQDTQGGFMTAIVDDKTILASVDFNYQVKVKKAGAEVLHFSQARQGLMPGGYKGDWQNMKTMAGVLTNSGNSSVETFYTGLLSRFIVDDLRGIPSR</sequence>
<evidence type="ECO:0000313" key="2">
    <source>
        <dbReference type="EMBL" id="SDP52509.1"/>
    </source>
</evidence>
<name>A0ABY0SRB3_9PSED</name>
<evidence type="ECO:0000256" key="1">
    <source>
        <dbReference type="SAM" id="Phobius"/>
    </source>
</evidence>
<protein>
    <recommendedName>
        <fullName evidence="4">Lipoprotein</fullName>
    </recommendedName>
</protein>
<gene>
    <name evidence="2" type="ORF">SAMN04490184_3688</name>
</gene>
<dbReference type="Proteomes" id="UP000182654">
    <property type="component" value="Chromosome I"/>
</dbReference>
<feature type="transmembrane region" description="Helical" evidence="1">
    <location>
        <begin position="20"/>
        <end position="45"/>
    </location>
</feature>
<keyword evidence="1" id="KW-0812">Transmembrane</keyword>